<keyword evidence="3" id="KW-1185">Reference proteome</keyword>
<sequence>MKKLALLVMPLLLIIVMSSSMASNSEAAEPAYKPFTAKSGTQTETVYIHELRSDKSGVHVVVDPIEWYEGEAAQKAFAKYEPDAGIDGPLDGYYIVNPDDTLAIYPVAPNAEVLMQIYNRGGVDSDISWNEPISLEKFIHVFGQSDLFDLSNFPYHITIENGQITSIVQQYIP</sequence>
<reference evidence="3" key="1">
    <citation type="submission" date="2018-12" db="EMBL/GenBank/DDBJ databases">
        <title>Complete genome sequence of Paenibacillus sp. MBLB1234.</title>
        <authorList>
            <person name="Nam Y.-D."/>
            <person name="Kang J."/>
            <person name="Chung W.-H."/>
            <person name="Park Y.S."/>
        </authorList>
    </citation>
    <scope>NUCLEOTIDE SEQUENCE [LARGE SCALE GENOMIC DNA]</scope>
    <source>
        <strain evidence="3">MBLB1234</strain>
    </source>
</reference>
<dbReference type="KEGG" id="plut:EI981_27185"/>
<dbReference type="RefSeq" id="WP_127003592.1">
    <property type="nucleotide sequence ID" value="NZ_CP034346.1"/>
</dbReference>
<feature type="chain" id="PRO_5039216589" evidence="1">
    <location>
        <begin position="23"/>
        <end position="173"/>
    </location>
</feature>
<dbReference type="AlphaFoldDB" id="A0A3S9V5E6"/>
<dbReference type="OrthoDB" id="2678247at2"/>
<evidence type="ECO:0000313" key="2">
    <source>
        <dbReference type="EMBL" id="AZS17752.1"/>
    </source>
</evidence>
<evidence type="ECO:0000313" key="3">
    <source>
        <dbReference type="Proteomes" id="UP000270678"/>
    </source>
</evidence>
<keyword evidence="1" id="KW-0732">Signal</keyword>
<feature type="signal peptide" evidence="1">
    <location>
        <begin position="1"/>
        <end position="22"/>
    </location>
</feature>
<evidence type="ECO:0000256" key="1">
    <source>
        <dbReference type="SAM" id="SignalP"/>
    </source>
</evidence>
<name>A0A3S9V5E6_9BACL</name>
<accession>A0A3S9V5E6</accession>
<dbReference type="Proteomes" id="UP000270678">
    <property type="component" value="Chromosome"/>
</dbReference>
<dbReference type="EMBL" id="CP034346">
    <property type="protein sequence ID" value="AZS17752.1"/>
    <property type="molecule type" value="Genomic_DNA"/>
</dbReference>
<protein>
    <submittedName>
        <fullName evidence="2">Uncharacterized protein</fullName>
    </submittedName>
</protein>
<organism evidence="2 3">
    <name type="scientific">Paenibacillus lutimineralis</name>
    <dbReference type="NCBI Taxonomy" id="2707005"/>
    <lineage>
        <taxon>Bacteria</taxon>
        <taxon>Bacillati</taxon>
        <taxon>Bacillota</taxon>
        <taxon>Bacilli</taxon>
        <taxon>Bacillales</taxon>
        <taxon>Paenibacillaceae</taxon>
        <taxon>Paenibacillus</taxon>
    </lineage>
</organism>
<proteinExistence type="predicted"/>
<gene>
    <name evidence="2" type="ORF">EI981_27185</name>
</gene>